<dbReference type="InterPro" id="IPR008969">
    <property type="entry name" value="CarboxyPept-like_regulatory"/>
</dbReference>
<organism evidence="13 14">
    <name type="scientific">Niabella digestorum</name>
    <dbReference type="NCBI Taxonomy" id="3117701"/>
    <lineage>
        <taxon>Bacteria</taxon>
        <taxon>Pseudomonadati</taxon>
        <taxon>Bacteroidota</taxon>
        <taxon>Chitinophagia</taxon>
        <taxon>Chitinophagales</taxon>
        <taxon>Chitinophagaceae</taxon>
        <taxon>Niabella</taxon>
    </lineage>
</organism>
<dbReference type="InterPro" id="IPR039426">
    <property type="entry name" value="TonB-dep_rcpt-like"/>
</dbReference>
<evidence type="ECO:0000313" key="14">
    <source>
        <dbReference type="Proteomes" id="UP001357452"/>
    </source>
</evidence>
<dbReference type="Pfam" id="PF00593">
    <property type="entry name" value="TonB_dep_Rec_b-barrel"/>
    <property type="match status" value="1"/>
</dbReference>
<protein>
    <submittedName>
        <fullName evidence="13">TonB-dependent receptor</fullName>
    </submittedName>
</protein>
<feature type="chain" id="PRO_5047338525" evidence="10">
    <location>
        <begin position="24"/>
        <end position="1073"/>
    </location>
</feature>
<dbReference type="RefSeq" id="WP_330975739.1">
    <property type="nucleotide sequence ID" value="NZ_JAZGLY010000011.1"/>
</dbReference>
<evidence type="ECO:0000256" key="1">
    <source>
        <dbReference type="ARBA" id="ARBA00004571"/>
    </source>
</evidence>
<keyword evidence="10" id="KW-0732">Signal</keyword>
<keyword evidence="3 8" id="KW-1134">Transmembrane beta strand</keyword>
<dbReference type="SUPFAM" id="SSF49464">
    <property type="entry name" value="Carboxypeptidase regulatory domain-like"/>
    <property type="match status" value="1"/>
</dbReference>
<dbReference type="Gene3D" id="2.60.40.1120">
    <property type="entry name" value="Carboxypeptidase-like, regulatory domain"/>
    <property type="match status" value="1"/>
</dbReference>
<dbReference type="InterPro" id="IPR023997">
    <property type="entry name" value="TonB-dep_OMP_SusC/RagA_CS"/>
</dbReference>
<keyword evidence="4 8" id="KW-0812">Transmembrane</keyword>
<dbReference type="Gene3D" id="2.40.170.20">
    <property type="entry name" value="TonB-dependent receptor, beta-barrel domain"/>
    <property type="match status" value="1"/>
</dbReference>
<dbReference type="SUPFAM" id="SSF56935">
    <property type="entry name" value="Porins"/>
    <property type="match status" value="1"/>
</dbReference>
<sequence>MSKLFRNIYILCYCLLLTNISIAQNGTTITGIVMDEEGKALKDVSVTINGTAAGTKTNDEGRFTLHSNASQGSITFSYVGYKTEVRTFSGNAQINLVLTADKKALDEVVVVGYGTQRKANLTGAVEQITDEALKNRPLTNLSQGLQGLIPNLNLTPPDGRPSTSATFNVRGVTSIGQGGEALVLIDGVEGNPALINPQDIASITVLKDAASSAIYGARGAFGVILITTKNPQNEKLQINYTSNYSIKKPTYIPEFVTDGYTWASMFNEAFASWNNYASYPQNVNKTLPFSQEYLQELKRRSEDPSLPRVEVDPVTGQYVYYDSHNWFKDLYKSNTQSIDQGITVSGKSNRTSYLLSGHYFNQPGLFRYNSDDYKMYNVRSKGSLDVFPWLTVSNNTDFSKVIYHIPMNVGETGGIWRNIVAEGHPMVPLYNPDGTLTYSAAYTVGDYAYGKNGMDYDKNIFRNTASFNARFFNNALNIKGDFTYQITNNDETRRRVPVPYSRIPGVIEYLGNAYNDMRVIKRSTEYIASNLYGEFEKKFKRHYLKTLLGYNYELSTYKRVGTERNGLIYADAEDLNLALGESMTITGGYEQWNIMGGFFRVNYSYDDRYLLEINGRYDGSSKFPAHERFAFFPSISAGWRLTKEPYWNISRDLISDLKLRASYGSLGNGNISSYVFQEQLSLSKMTRIIEGVQNPSTSAPAVLPAGLTWETATTANFGLDLGLFNNKLLINADYYQRKTINMFTTGPELPAVFGAASPRGNYADLMTKGFELSVSYRDRFLLAEKPFNYNIRAILSDNKSTILKYNNSRKLLSDYYEGQTLGEIWGYVTDGFFVSEEQIRTSANQSLFLSTAAGVWRVGDIKFKDLNNDGVIDYGDNTVNNPGDKVIIGNSSPRYRFGLNLSADWNRLFFSAFIQGVGKRDWYPSRGANTFWGQYNAPYGHPPVSQIGNIWSEDNPNAYFPRYTAYLAWTAGGVLREVQTRYLQNAAYVRLKNIQLGYNLPDQWLRKAGIKGASVYVSGENLYTYSPMFKYTKNNIDPENVSESDQLLGDGNQGDGFNYPMLKSVSFGLSITF</sequence>
<feature type="domain" description="TonB-dependent receptor plug" evidence="12">
    <location>
        <begin position="118"/>
        <end position="223"/>
    </location>
</feature>
<dbReference type="InterPro" id="IPR012910">
    <property type="entry name" value="Plug_dom"/>
</dbReference>
<gene>
    <name evidence="13" type="ORF">V2H41_13720</name>
</gene>
<comment type="subcellular location">
    <subcellularLocation>
        <location evidence="1 8">Cell outer membrane</location>
        <topology evidence="1 8">Multi-pass membrane protein</topology>
    </subcellularLocation>
</comment>
<keyword evidence="6 8" id="KW-0472">Membrane</keyword>
<comment type="similarity">
    <text evidence="8 9">Belongs to the TonB-dependent receptor family.</text>
</comment>
<dbReference type="EMBL" id="JAZGLY010000011">
    <property type="protein sequence ID" value="MEE6188334.1"/>
    <property type="molecule type" value="Genomic_DNA"/>
</dbReference>
<evidence type="ECO:0000256" key="9">
    <source>
        <dbReference type="RuleBase" id="RU003357"/>
    </source>
</evidence>
<feature type="domain" description="TonB-dependent receptor-like beta-barrel" evidence="11">
    <location>
        <begin position="437"/>
        <end position="1022"/>
    </location>
</feature>
<keyword evidence="13" id="KW-0675">Receptor</keyword>
<dbReference type="Gene3D" id="2.170.130.10">
    <property type="entry name" value="TonB-dependent receptor, plug domain"/>
    <property type="match status" value="1"/>
</dbReference>
<dbReference type="Proteomes" id="UP001357452">
    <property type="component" value="Unassembled WGS sequence"/>
</dbReference>
<dbReference type="InterPro" id="IPR036942">
    <property type="entry name" value="Beta-barrel_TonB_sf"/>
</dbReference>
<dbReference type="InterPro" id="IPR037066">
    <property type="entry name" value="Plug_dom_sf"/>
</dbReference>
<dbReference type="Pfam" id="PF07715">
    <property type="entry name" value="Plug"/>
    <property type="match status" value="1"/>
</dbReference>
<evidence type="ECO:0000256" key="3">
    <source>
        <dbReference type="ARBA" id="ARBA00022452"/>
    </source>
</evidence>
<dbReference type="Pfam" id="PF13715">
    <property type="entry name" value="CarbopepD_reg_2"/>
    <property type="match status" value="1"/>
</dbReference>
<name>A0ABU7RJZ3_9BACT</name>
<accession>A0ABU7RJZ3</accession>
<dbReference type="PROSITE" id="PS52016">
    <property type="entry name" value="TONB_DEPENDENT_REC_3"/>
    <property type="match status" value="1"/>
</dbReference>
<keyword evidence="5 9" id="KW-0798">TonB box</keyword>
<evidence type="ECO:0000256" key="8">
    <source>
        <dbReference type="PROSITE-ProRule" id="PRU01360"/>
    </source>
</evidence>
<evidence type="ECO:0000256" key="6">
    <source>
        <dbReference type="ARBA" id="ARBA00023136"/>
    </source>
</evidence>
<evidence type="ECO:0000256" key="7">
    <source>
        <dbReference type="ARBA" id="ARBA00023237"/>
    </source>
</evidence>
<evidence type="ECO:0000256" key="10">
    <source>
        <dbReference type="SAM" id="SignalP"/>
    </source>
</evidence>
<keyword evidence="7 8" id="KW-0998">Cell outer membrane</keyword>
<proteinExistence type="inferred from homology"/>
<keyword evidence="2 8" id="KW-0813">Transport</keyword>
<evidence type="ECO:0000256" key="2">
    <source>
        <dbReference type="ARBA" id="ARBA00022448"/>
    </source>
</evidence>
<evidence type="ECO:0000259" key="11">
    <source>
        <dbReference type="Pfam" id="PF00593"/>
    </source>
</evidence>
<evidence type="ECO:0000256" key="4">
    <source>
        <dbReference type="ARBA" id="ARBA00022692"/>
    </source>
</evidence>
<evidence type="ECO:0000259" key="12">
    <source>
        <dbReference type="Pfam" id="PF07715"/>
    </source>
</evidence>
<comment type="caution">
    <text evidence="13">The sequence shown here is derived from an EMBL/GenBank/DDBJ whole genome shotgun (WGS) entry which is preliminary data.</text>
</comment>
<evidence type="ECO:0000256" key="5">
    <source>
        <dbReference type="ARBA" id="ARBA00023077"/>
    </source>
</evidence>
<dbReference type="InterPro" id="IPR023996">
    <property type="entry name" value="TonB-dep_OMP_SusC/RagA"/>
</dbReference>
<dbReference type="NCBIfam" id="TIGR04056">
    <property type="entry name" value="OMP_RagA_SusC"/>
    <property type="match status" value="1"/>
</dbReference>
<dbReference type="InterPro" id="IPR000531">
    <property type="entry name" value="Beta-barrel_TonB"/>
</dbReference>
<reference evidence="13 14" key="1">
    <citation type="submission" date="2024-01" db="EMBL/GenBank/DDBJ databases">
        <title>Niabella digestum sp. nov., isolated from waste digestion system.</title>
        <authorList>
            <person name="Zhang L."/>
        </authorList>
    </citation>
    <scope>NUCLEOTIDE SEQUENCE [LARGE SCALE GENOMIC DNA]</scope>
    <source>
        <strain evidence="13 14">A18</strain>
    </source>
</reference>
<evidence type="ECO:0000313" key="13">
    <source>
        <dbReference type="EMBL" id="MEE6188334.1"/>
    </source>
</evidence>
<feature type="signal peptide" evidence="10">
    <location>
        <begin position="1"/>
        <end position="23"/>
    </location>
</feature>
<dbReference type="NCBIfam" id="TIGR04057">
    <property type="entry name" value="SusC_RagA_signa"/>
    <property type="match status" value="1"/>
</dbReference>
<keyword evidence="14" id="KW-1185">Reference proteome</keyword>